<keyword evidence="1" id="KW-0732">Signal</keyword>
<evidence type="ECO:0000313" key="3">
    <source>
        <dbReference type="EMBL" id="RGR89454.1"/>
    </source>
</evidence>
<protein>
    <recommendedName>
        <fullName evidence="5">DUF3347 domain-containing protein</fullName>
    </recommendedName>
</protein>
<reference evidence="2" key="3">
    <citation type="submission" date="2021-09" db="EMBL/GenBank/DDBJ databases">
        <authorList>
            <person name="Gilroy R."/>
        </authorList>
    </citation>
    <scope>NUCLEOTIDE SEQUENCE</scope>
    <source>
        <strain evidence="2">CHK165-8395</strain>
    </source>
</reference>
<keyword evidence="4" id="KW-1185">Reference proteome</keyword>
<name>A0A412G7U8_9BACT</name>
<evidence type="ECO:0000256" key="1">
    <source>
        <dbReference type="SAM" id="SignalP"/>
    </source>
</evidence>
<dbReference type="EMBL" id="QRUU01000108">
    <property type="protein sequence ID" value="RGR89454.1"/>
    <property type="molecule type" value="Genomic_DNA"/>
</dbReference>
<organism evidence="3 4">
    <name type="scientific">Phocaeicola coprocola</name>
    <dbReference type="NCBI Taxonomy" id="310298"/>
    <lineage>
        <taxon>Bacteria</taxon>
        <taxon>Pseudomonadati</taxon>
        <taxon>Bacteroidota</taxon>
        <taxon>Bacteroidia</taxon>
        <taxon>Bacteroidales</taxon>
        <taxon>Bacteroidaceae</taxon>
        <taxon>Phocaeicola</taxon>
    </lineage>
</organism>
<feature type="chain" id="PRO_5042367620" description="DUF3347 domain-containing protein" evidence="1">
    <location>
        <begin position="21"/>
        <end position="121"/>
    </location>
</feature>
<evidence type="ECO:0000313" key="2">
    <source>
        <dbReference type="EMBL" id="HJF06762.1"/>
    </source>
</evidence>
<dbReference type="Proteomes" id="UP000285864">
    <property type="component" value="Unassembled WGS sequence"/>
</dbReference>
<evidence type="ECO:0008006" key="5">
    <source>
        <dbReference type="Google" id="ProtNLM"/>
    </source>
</evidence>
<sequence length="121" mass="13617">MRKLGFTLVAALAFSVSAFANNANDTINVAGKWDGTINKAKLTKYLQLSSQQNEQVASICDYFQEQMKVANSSKKNSDQKVRNAVYGNLKLMKNTLTEKQYSDYLRLMALTLRNKGIDIQK</sequence>
<accession>A0A412G7U8</accession>
<proteinExistence type="predicted"/>
<feature type="signal peptide" evidence="1">
    <location>
        <begin position="1"/>
        <end position="20"/>
    </location>
</feature>
<dbReference type="AlphaFoldDB" id="A0A412G7U8"/>
<comment type="caution">
    <text evidence="3">The sequence shown here is derived from an EMBL/GenBank/DDBJ whole genome shotgun (WGS) entry which is preliminary data.</text>
</comment>
<reference evidence="2" key="2">
    <citation type="journal article" date="2021" name="PeerJ">
        <title>Extensive microbial diversity within the chicken gut microbiome revealed by metagenomics and culture.</title>
        <authorList>
            <person name="Gilroy R."/>
            <person name="Ravi A."/>
            <person name="Getino M."/>
            <person name="Pursley I."/>
            <person name="Horton D.L."/>
            <person name="Alikhan N.F."/>
            <person name="Baker D."/>
            <person name="Gharbi K."/>
            <person name="Hall N."/>
            <person name="Watson M."/>
            <person name="Adriaenssens E.M."/>
            <person name="Foster-Nyarko E."/>
            <person name="Jarju S."/>
            <person name="Secka A."/>
            <person name="Antonio M."/>
            <person name="Oren A."/>
            <person name="Chaudhuri R.R."/>
            <person name="La Ragione R."/>
            <person name="Hildebrand F."/>
            <person name="Pallen M.J."/>
        </authorList>
    </citation>
    <scope>NUCLEOTIDE SEQUENCE</scope>
    <source>
        <strain evidence="2">CHK165-8395</strain>
    </source>
</reference>
<dbReference type="Proteomes" id="UP000718012">
    <property type="component" value="Unassembled WGS sequence"/>
</dbReference>
<dbReference type="EMBL" id="DYXD01000021">
    <property type="protein sequence ID" value="HJF06762.1"/>
    <property type="molecule type" value="Genomic_DNA"/>
</dbReference>
<dbReference type="RefSeq" id="WP_118485320.1">
    <property type="nucleotide sequence ID" value="NZ_CALUHW010000064.1"/>
</dbReference>
<gene>
    <name evidence="3" type="ORF">DWY20_14150</name>
    <name evidence="2" type="ORF">K8U81_01015</name>
</gene>
<reference evidence="3 4" key="1">
    <citation type="submission" date="2018-08" db="EMBL/GenBank/DDBJ databases">
        <title>A genome reference for cultivated species of the human gut microbiota.</title>
        <authorList>
            <person name="Zou Y."/>
            <person name="Xue W."/>
            <person name="Luo G."/>
        </authorList>
    </citation>
    <scope>NUCLEOTIDE SEQUENCE [LARGE SCALE GENOMIC DNA]</scope>
    <source>
        <strain evidence="3 4">AF24-2</strain>
    </source>
</reference>
<evidence type="ECO:0000313" key="4">
    <source>
        <dbReference type="Proteomes" id="UP000285864"/>
    </source>
</evidence>